<keyword evidence="8" id="KW-1185">Reference proteome</keyword>
<feature type="transmembrane region" description="Helical" evidence="5">
    <location>
        <begin position="308"/>
        <end position="331"/>
    </location>
</feature>
<evidence type="ECO:0000256" key="3">
    <source>
        <dbReference type="ARBA" id="ARBA00022833"/>
    </source>
</evidence>
<dbReference type="GO" id="GO:0008270">
    <property type="term" value="F:zinc ion binding"/>
    <property type="evidence" value="ECO:0007669"/>
    <property type="project" value="UniProtKB-KW"/>
</dbReference>
<dbReference type="GO" id="GO:0005634">
    <property type="term" value="C:nucleus"/>
    <property type="evidence" value="ECO:0007669"/>
    <property type="project" value="TreeGrafter"/>
</dbReference>
<keyword evidence="3" id="KW-0862">Zinc</keyword>
<dbReference type="InterPro" id="IPR051188">
    <property type="entry name" value="PHD-type_Zinc_Finger"/>
</dbReference>
<keyword evidence="2 4" id="KW-0863">Zinc-finger</keyword>
<comment type="caution">
    <text evidence="7">The sequence shown here is derived from an EMBL/GenBank/DDBJ whole genome shotgun (WGS) entry which is preliminary data.</text>
</comment>
<dbReference type="PANTHER" id="PTHR12420">
    <property type="entry name" value="PHD FINGER PROTEIN"/>
    <property type="match status" value="1"/>
</dbReference>
<dbReference type="Proteomes" id="UP000269221">
    <property type="component" value="Unassembled WGS sequence"/>
</dbReference>
<organism evidence="7 8">
    <name type="scientific">Hirundo rustica rustica</name>
    <dbReference type="NCBI Taxonomy" id="333673"/>
    <lineage>
        <taxon>Eukaryota</taxon>
        <taxon>Metazoa</taxon>
        <taxon>Chordata</taxon>
        <taxon>Craniata</taxon>
        <taxon>Vertebrata</taxon>
        <taxon>Euteleostomi</taxon>
        <taxon>Archelosauria</taxon>
        <taxon>Archosauria</taxon>
        <taxon>Dinosauria</taxon>
        <taxon>Saurischia</taxon>
        <taxon>Theropoda</taxon>
        <taxon>Coelurosauria</taxon>
        <taxon>Aves</taxon>
        <taxon>Neognathae</taxon>
        <taxon>Neoaves</taxon>
        <taxon>Telluraves</taxon>
        <taxon>Australaves</taxon>
        <taxon>Passeriformes</taxon>
        <taxon>Sylvioidea</taxon>
        <taxon>Hirundinidae</taxon>
        <taxon>Hirundo</taxon>
    </lineage>
</organism>
<accession>A0A3M0JGV0</accession>
<gene>
    <name evidence="7" type="ORF">DUI87_23499</name>
</gene>
<feature type="transmembrane region" description="Helical" evidence="5">
    <location>
        <begin position="132"/>
        <end position="151"/>
    </location>
</feature>
<evidence type="ECO:0000313" key="8">
    <source>
        <dbReference type="Proteomes" id="UP000269221"/>
    </source>
</evidence>
<keyword evidence="5" id="KW-1133">Transmembrane helix</keyword>
<reference evidence="7 8" key="1">
    <citation type="submission" date="2018-07" db="EMBL/GenBank/DDBJ databases">
        <title>A high quality draft genome assembly of the barn swallow (H. rustica rustica).</title>
        <authorList>
            <person name="Formenti G."/>
            <person name="Chiara M."/>
            <person name="Poveda L."/>
            <person name="Francoijs K.-J."/>
            <person name="Bonisoli-Alquati A."/>
            <person name="Canova L."/>
            <person name="Gianfranceschi L."/>
            <person name="Horner D.S."/>
            <person name="Saino N."/>
        </authorList>
    </citation>
    <scope>NUCLEOTIDE SEQUENCE [LARGE SCALE GENOMIC DNA]</scope>
    <source>
        <strain evidence="7">Chelidonia</strain>
        <tissue evidence="7">Blood</tissue>
    </source>
</reference>
<evidence type="ECO:0000256" key="1">
    <source>
        <dbReference type="ARBA" id="ARBA00022723"/>
    </source>
</evidence>
<evidence type="ECO:0000259" key="6">
    <source>
        <dbReference type="PROSITE" id="PS50089"/>
    </source>
</evidence>
<dbReference type="PANTHER" id="PTHR12420:SF47">
    <property type="entry name" value="PHD FINGER PROTEIN 7"/>
    <property type="match status" value="1"/>
</dbReference>
<keyword evidence="5" id="KW-0472">Membrane</keyword>
<proteinExistence type="predicted"/>
<evidence type="ECO:0000256" key="2">
    <source>
        <dbReference type="ARBA" id="ARBA00022771"/>
    </source>
</evidence>
<dbReference type="STRING" id="333673.A0A3M0JGV0"/>
<dbReference type="AlphaFoldDB" id="A0A3M0JGV0"/>
<dbReference type="PROSITE" id="PS50089">
    <property type="entry name" value="ZF_RING_2"/>
    <property type="match status" value="1"/>
</dbReference>
<protein>
    <recommendedName>
        <fullName evidence="6">RING-type domain-containing protein</fullName>
    </recommendedName>
</protein>
<name>A0A3M0JGV0_HIRRU</name>
<dbReference type="EMBL" id="QRBI01000145">
    <property type="protein sequence ID" value="RMC00089.1"/>
    <property type="molecule type" value="Genomic_DNA"/>
</dbReference>
<evidence type="ECO:0000313" key="7">
    <source>
        <dbReference type="EMBL" id="RMC00089.1"/>
    </source>
</evidence>
<evidence type="ECO:0000256" key="4">
    <source>
        <dbReference type="PROSITE-ProRule" id="PRU00175"/>
    </source>
</evidence>
<dbReference type="OrthoDB" id="512616at2759"/>
<dbReference type="Gene3D" id="3.30.40.10">
    <property type="entry name" value="Zinc/RING finger domain, C3HC4 (zinc finger)"/>
    <property type="match status" value="1"/>
</dbReference>
<evidence type="ECO:0000256" key="5">
    <source>
        <dbReference type="SAM" id="Phobius"/>
    </source>
</evidence>
<dbReference type="PROSITE" id="PS01359">
    <property type="entry name" value="ZF_PHD_1"/>
    <property type="match status" value="1"/>
</dbReference>
<dbReference type="InterPro" id="IPR019786">
    <property type="entry name" value="Zinc_finger_PHD-type_CS"/>
</dbReference>
<dbReference type="SMART" id="SM00184">
    <property type="entry name" value="RING"/>
    <property type="match status" value="1"/>
</dbReference>
<keyword evidence="1" id="KW-0479">Metal-binding</keyword>
<keyword evidence="5" id="KW-0812">Transmembrane</keyword>
<feature type="transmembrane region" description="Helical" evidence="5">
    <location>
        <begin position="218"/>
        <end position="239"/>
    </location>
</feature>
<feature type="transmembrane region" description="Helical" evidence="5">
    <location>
        <begin position="172"/>
        <end position="193"/>
    </location>
</feature>
<feature type="domain" description="RING-type" evidence="6">
    <location>
        <begin position="46"/>
        <end position="95"/>
    </location>
</feature>
<dbReference type="InterPro" id="IPR013083">
    <property type="entry name" value="Znf_RING/FYVE/PHD"/>
</dbReference>
<sequence length="432" mass="48304">MIVLDSWDFSLEISNSQSGGQQRSSYCSEHRPEQDVQVTPEPGTECPICMEPVEERKTFQTMVCPACKRAWFHRDCIQGQAMSAGALCLHCPLCRDSEAFTLEMFIMGIRIPFRLVSSCLAHKTGGCRCCALPGPAPGVLALLCPVLLLSVRVEARRRWREWLLLRDVLDGVPLCLGLSAFAAGLLLLFWRLLDRAGCFEARRCWWERLRLGDVPDGVSFRLGLSALAAVLLLLSGTLLDREAWFEARRCWWERLRLGHARDDVSLCLGLSALGPVLLLLSRLECTGALRARPCRRKRLRPPYARDCVALRLDLLVLCLVLLLLSQGYLALMRRFGARPCRRERFCLRRGQARLEWTLSAASGELLNDDPNAASLCALRLLGSNEEDGSDCCAAVCWGLLWLRVSRCVFWGARADSPGLQELGLLASDSEEL</sequence>
<dbReference type="InterPro" id="IPR001841">
    <property type="entry name" value="Znf_RING"/>
</dbReference>